<comment type="caution">
    <text evidence="1">The sequence shown here is derived from an EMBL/GenBank/DDBJ whole genome shotgun (WGS) entry which is preliminary data.</text>
</comment>
<sequence length="170" mass="19262">MAFAVAASLQLGLYVLKCKSSFICSAPGNEAHYSILKQDQLIRLDDLCNAHIFLLEHPKAEGRYICSSRDTTIFELANLLRERYPEYNIPTTFKGIDESIKPVLFSSKKLTDLGFKYKYTAKDMFDGAIRLCREKNLIPLKNSIEAMCCRETKNGVCGQNLSSWGREPTH</sequence>
<dbReference type="AlphaFoldDB" id="A0A9Q0HCW0"/>
<organism evidence="1 2">
    <name type="scientific">Protea cynaroides</name>
    <dbReference type="NCBI Taxonomy" id="273540"/>
    <lineage>
        <taxon>Eukaryota</taxon>
        <taxon>Viridiplantae</taxon>
        <taxon>Streptophyta</taxon>
        <taxon>Embryophyta</taxon>
        <taxon>Tracheophyta</taxon>
        <taxon>Spermatophyta</taxon>
        <taxon>Magnoliopsida</taxon>
        <taxon>Proteales</taxon>
        <taxon>Proteaceae</taxon>
        <taxon>Protea</taxon>
    </lineage>
</organism>
<dbReference type="InterPro" id="IPR036291">
    <property type="entry name" value="NAD(P)-bd_dom_sf"/>
</dbReference>
<dbReference type="EMBL" id="JAMYWD010000008">
    <property type="protein sequence ID" value="KAJ4964251.1"/>
    <property type="molecule type" value="Genomic_DNA"/>
</dbReference>
<name>A0A9Q0HCW0_9MAGN</name>
<dbReference type="SUPFAM" id="SSF51735">
    <property type="entry name" value="NAD(P)-binding Rossmann-fold domains"/>
    <property type="match status" value="1"/>
</dbReference>
<dbReference type="OrthoDB" id="2735536at2759"/>
<keyword evidence="2" id="KW-1185">Reference proteome</keyword>
<reference evidence="1" key="1">
    <citation type="journal article" date="2023" name="Plant J.">
        <title>The genome of the king protea, Protea cynaroides.</title>
        <authorList>
            <person name="Chang J."/>
            <person name="Duong T.A."/>
            <person name="Schoeman C."/>
            <person name="Ma X."/>
            <person name="Roodt D."/>
            <person name="Barker N."/>
            <person name="Li Z."/>
            <person name="Van de Peer Y."/>
            <person name="Mizrachi E."/>
        </authorList>
    </citation>
    <scope>NUCLEOTIDE SEQUENCE</scope>
    <source>
        <tissue evidence="1">Young leaves</tissue>
    </source>
</reference>
<evidence type="ECO:0000313" key="1">
    <source>
        <dbReference type="EMBL" id="KAJ4964251.1"/>
    </source>
</evidence>
<accession>A0A9Q0HCW0</accession>
<gene>
    <name evidence="1" type="ORF">NE237_024190</name>
</gene>
<evidence type="ECO:0000313" key="2">
    <source>
        <dbReference type="Proteomes" id="UP001141806"/>
    </source>
</evidence>
<dbReference type="Proteomes" id="UP001141806">
    <property type="component" value="Unassembled WGS sequence"/>
</dbReference>
<proteinExistence type="predicted"/>
<protein>
    <submittedName>
        <fullName evidence="1">Uncharacterized protein</fullName>
    </submittedName>
</protein>
<dbReference type="Gene3D" id="3.40.50.720">
    <property type="entry name" value="NAD(P)-binding Rossmann-like Domain"/>
    <property type="match status" value="1"/>
</dbReference>